<name>A0ABQ7CUC3_BRACR</name>
<dbReference type="EMBL" id="QGKV02000759">
    <property type="protein sequence ID" value="KAF3562904.1"/>
    <property type="molecule type" value="Genomic_DNA"/>
</dbReference>
<accession>A0ABQ7CUC3</accession>
<evidence type="ECO:0000256" key="1">
    <source>
        <dbReference type="SAM" id="MobiDB-lite"/>
    </source>
</evidence>
<evidence type="ECO:0000313" key="3">
    <source>
        <dbReference type="Proteomes" id="UP000266723"/>
    </source>
</evidence>
<feature type="compositionally biased region" description="Basic and acidic residues" evidence="1">
    <location>
        <begin position="280"/>
        <end position="292"/>
    </location>
</feature>
<dbReference type="Proteomes" id="UP000266723">
    <property type="component" value="Unassembled WGS sequence"/>
</dbReference>
<proteinExistence type="predicted"/>
<keyword evidence="3" id="KW-1185">Reference proteome</keyword>
<feature type="compositionally biased region" description="Acidic residues" evidence="1">
    <location>
        <begin position="321"/>
        <end position="330"/>
    </location>
</feature>
<organism evidence="2 3">
    <name type="scientific">Brassica cretica</name>
    <name type="common">Mustard</name>
    <dbReference type="NCBI Taxonomy" id="69181"/>
    <lineage>
        <taxon>Eukaryota</taxon>
        <taxon>Viridiplantae</taxon>
        <taxon>Streptophyta</taxon>
        <taxon>Embryophyta</taxon>
        <taxon>Tracheophyta</taxon>
        <taxon>Spermatophyta</taxon>
        <taxon>Magnoliopsida</taxon>
        <taxon>eudicotyledons</taxon>
        <taxon>Gunneridae</taxon>
        <taxon>Pentapetalae</taxon>
        <taxon>rosids</taxon>
        <taxon>malvids</taxon>
        <taxon>Brassicales</taxon>
        <taxon>Brassicaceae</taxon>
        <taxon>Brassiceae</taxon>
        <taxon>Brassica</taxon>
    </lineage>
</organism>
<sequence length="330" mass="37236">MEDMDFGQTSIDEEIGISIDRARAISIDKSTEISVDNAHQTSIDNAPPEACKYYLTNDSNEIVVLGKSKGQLSNANNQITSEQGTEIPVQIKSISERDNEWKLPLQDYLNHGRTYSNSTINPEEARRLIKNIATSRSNEMMDIELGRKADPDDESPLLEIKEHLDSPHPALEGHNQFGIYQIDDDTLSELEKQIDFVDSHTLENNYPNPDSFTQNYDATVGSRQGRVKSRLNQVFRGNRKLATELNRKIDIVFTNPKRQVHAVLLRSGKRLIPRANETNNTEKHDVVEETSKSRSPPINLDDPSTESGTPRGREKPNTEEVAIELEEEEG</sequence>
<protein>
    <submittedName>
        <fullName evidence="2">Uncharacterized protein</fullName>
    </submittedName>
</protein>
<comment type="caution">
    <text evidence="2">The sequence shown here is derived from an EMBL/GenBank/DDBJ whole genome shotgun (WGS) entry which is preliminary data.</text>
</comment>
<gene>
    <name evidence="2" type="ORF">DY000_02012656</name>
</gene>
<evidence type="ECO:0000313" key="2">
    <source>
        <dbReference type="EMBL" id="KAF3562904.1"/>
    </source>
</evidence>
<feature type="region of interest" description="Disordered" evidence="1">
    <location>
        <begin position="274"/>
        <end position="330"/>
    </location>
</feature>
<reference evidence="2 3" key="1">
    <citation type="journal article" date="2020" name="BMC Genomics">
        <title>Intraspecific diversification of the crop wild relative Brassica cretica Lam. using demographic model selection.</title>
        <authorList>
            <person name="Kioukis A."/>
            <person name="Michalopoulou V.A."/>
            <person name="Briers L."/>
            <person name="Pirintsos S."/>
            <person name="Studholme D.J."/>
            <person name="Pavlidis P."/>
            <person name="Sarris P.F."/>
        </authorList>
    </citation>
    <scope>NUCLEOTIDE SEQUENCE [LARGE SCALE GENOMIC DNA]</scope>
    <source>
        <strain evidence="3">cv. PFS-1207/04</strain>
    </source>
</reference>